<dbReference type="AlphaFoldDB" id="A0A5Q2V5L9"/>
<reference evidence="2 3" key="1">
    <citation type="submission" date="2019-11" db="EMBL/GenBank/DDBJ databases">
        <title>The Phosphoenolpyruvate Phosphotransferase System Regulates Serratia proteamaculans 336X Biofilm Formation and Wheat Roots colonization.</title>
        <authorList>
            <person name="Liu F."/>
        </authorList>
    </citation>
    <scope>NUCLEOTIDE SEQUENCE [LARGE SCALE GENOMIC DNA]</scope>
    <source>
        <strain evidence="2 3">336X</strain>
    </source>
</reference>
<accession>A0A5Q2V5L9</accession>
<evidence type="ECO:0008006" key="4">
    <source>
        <dbReference type="Google" id="ProtNLM"/>
    </source>
</evidence>
<dbReference type="RefSeq" id="WP_153858176.1">
    <property type="nucleotide sequence ID" value="NZ_CP045913.1"/>
</dbReference>
<keyword evidence="1" id="KW-1133">Transmembrane helix</keyword>
<protein>
    <recommendedName>
        <fullName evidence="4">Transmembrane Fragile-X-F protein</fullName>
    </recommendedName>
</protein>
<feature type="transmembrane region" description="Helical" evidence="1">
    <location>
        <begin position="41"/>
        <end position="65"/>
    </location>
</feature>
<feature type="transmembrane region" description="Helical" evidence="1">
    <location>
        <begin position="12"/>
        <end position="35"/>
    </location>
</feature>
<evidence type="ECO:0000256" key="1">
    <source>
        <dbReference type="SAM" id="Phobius"/>
    </source>
</evidence>
<dbReference type="EMBL" id="CP045913">
    <property type="protein sequence ID" value="QGH60767.1"/>
    <property type="molecule type" value="Genomic_DNA"/>
</dbReference>
<proteinExistence type="predicted"/>
<evidence type="ECO:0000313" key="3">
    <source>
        <dbReference type="Proteomes" id="UP000381260"/>
    </source>
</evidence>
<sequence>MSANANKSWTVSPVVALGLIFITLKLMGYINWSWWWVTAPFWAIPAVLIVLFAVMAMIAGTIAIFEHKRK</sequence>
<gene>
    <name evidence="2" type="ORF">GHV41_07880</name>
</gene>
<evidence type="ECO:0000313" key="2">
    <source>
        <dbReference type="EMBL" id="QGH60767.1"/>
    </source>
</evidence>
<name>A0A5Q2V5L9_SERPR</name>
<dbReference type="InterPro" id="IPR019396">
    <property type="entry name" value="TM_Fragile-X-F-assoc"/>
</dbReference>
<dbReference type="Pfam" id="PF10269">
    <property type="entry name" value="Tmemb_185A"/>
    <property type="match status" value="1"/>
</dbReference>
<organism evidence="2 3">
    <name type="scientific">Serratia proteamaculans</name>
    <dbReference type="NCBI Taxonomy" id="28151"/>
    <lineage>
        <taxon>Bacteria</taxon>
        <taxon>Pseudomonadati</taxon>
        <taxon>Pseudomonadota</taxon>
        <taxon>Gammaproteobacteria</taxon>
        <taxon>Enterobacterales</taxon>
        <taxon>Yersiniaceae</taxon>
        <taxon>Serratia</taxon>
    </lineage>
</organism>
<keyword evidence="1" id="KW-0472">Membrane</keyword>
<dbReference type="Proteomes" id="UP000381260">
    <property type="component" value="Chromosome"/>
</dbReference>
<keyword evidence="1" id="KW-0812">Transmembrane</keyword>